<dbReference type="GO" id="GO:0016740">
    <property type="term" value="F:transferase activity"/>
    <property type="evidence" value="ECO:0007669"/>
    <property type="project" value="InterPro"/>
</dbReference>
<dbReference type="Gene3D" id="3.40.366.10">
    <property type="entry name" value="Malonyl-Coenzyme A Acyl Carrier Protein, domain 2"/>
    <property type="match status" value="1"/>
</dbReference>
<dbReference type="AlphaFoldDB" id="X0VYH3"/>
<dbReference type="InterPro" id="IPR016035">
    <property type="entry name" value="Acyl_Trfase/lysoPLipase"/>
</dbReference>
<feature type="region of interest" description="Disordered" evidence="1">
    <location>
        <begin position="232"/>
        <end position="260"/>
    </location>
</feature>
<dbReference type="PANTHER" id="PTHR43074:SF1">
    <property type="entry name" value="BETA-KETOACYL SYNTHASE FAMILY PROTEIN-RELATED"/>
    <property type="match status" value="1"/>
</dbReference>
<dbReference type="EMBL" id="BARS01033222">
    <property type="protein sequence ID" value="GAG23509.1"/>
    <property type="molecule type" value="Genomic_DNA"/>
</dbReference>
<organism evidence="2">
    <name type="scientific">marine sediment metagenome</name>
    <dbReference type="NCBI Taxonomy" id="412755"/>
    <lineage>
        <taxon>unclassified sequences</taxon>
        <taxon>metagenomes</taxon>
        <taxon>ecological metagenomes</taxon>
    </lineage>
</organism>
<evidence type="ECO:0008006" key="3">
    <source>
        <dbReference type="Google" id="ProtNLM"/>
    </source>
</evidence>
<feature type="non-terminal residue" evidence="2">
    <location>
        <position position="260"/>
    </location>
</feature>
<dbReference type="Gene3D" id="3.30.70.3290">
    <property type="match status" value="1"/>
</dbReference>
<reference evidence="2" key="1">
    <citation type="journal article" date="2014" name="Front. Microbiol.">
        <title>High frequency of phylogenetically diverse reductive dehalogenase-homologous genes in deep subseafloor sedimentary metagenomes.</title>
        <authorList>
            <person name="Kawai M."/>
            <person name="Futagami T."/>
            <person name="Toyoda A."/>
            <person name="Takaki Y."/>
            <person name="Nishi S."/>
            <person name="Hori S."/>
            <person name="Arai W."/>
            <person name="Tsubouchi T."/>
            <person name="Morono Y."/>
            <person name="Uchiyama I."/>
            <person name="Ito T."/>
            <person name="Fujiyama A."/>
            <person name="Inagaki F."/>
            <person name="Takami H."/>
        </authorList>
    </citation>
    <scope>NUCLEOTIDE SEQUENCE</scope>
    <source>
        <strain evidence="2">Expedition CK06-06</strain>
    </source>
</reference>
<sequence>PRQPLAIRELLAEHLVRPVRFADEIEAMYAAGAHLFVEIGPRNVLTGLASQILGERPHVAIAVDLPRRSMSTQLQHALGQLAAHGVPVKLDRLFQGRAVRRLDFGRLVEQTAEKPLPPTTWLVNGGRARPVHESGGPSRRPVKLMHVQEPGSMGDGEMGSQGAQEMHPSTPAPLNPRTLAQDGAEQVMIQFEHLMDRFLETQRNIMRAYLQVTPAVAPPLQPFQPAALLAGRSASRPAATELSAPVPGQPEGDMPLAAES</sequence>
<dbReference type="InterPro" id="IPR052568">
    <property type="entry name" value="PKS-FAS_Synthase"/>
</dbReference>
<gene>
    <name evidence="2" type="ORF">S01H1_51486</name>
</gene>
<feature type="region of interest" description="Disordered" evidence="1">
    <location>
        <begin position="150"/>
        <end position="169"/>
    </location>
</feature>
<feature type="non-terminal residue" evidence="2">
    <location>
        <position position="1"/>
    </location>
</feature>
<dbReference type="InterPro" id="IPR001227">
    <property type="entry name" value="Ac_transferase_dom_sf"/>
</dbReference>
<name>X0VYH3_9ZZZZ</name>
<proteinExistence type="predicted"/>
<comment type="caution">
    <text evidence="2">The sequence shown here is derived from an EMBL/GenBank/DDBJ whole genome shotgun (WGS) entry which is preliminary data.</text>
</comment>
<protein>
    <recommendedName>
        <fullName evidence="3">Malonyl-CoA:ACP transacylase (MAT) domain-containing protein</fullName>
    </recommendedName>
</protein>
<evidence type="ECO:0000256" key="1">
    <source>
        <dbReference type="SAM" id="MobiDB-lite"/>
    </source>
</evidence>
<evidence type="ECO:0000313" key="2">
    <source>
        <dbReference type="EMBL" id="GAG23509.1"/>
    </source>
</evidence>
<dbReference type="SUPFAM" id="SSF52151">
    <property type="entry name" value="FabD/lysophospholipase-like"/>
    <property type="match status" value="1"/>
</dbReference>
<accession>X0VYH3</accession>
<dbReference type="PANTHER" id="PTHR43074">
    <property type="entry name" value="OMEGA-3 POLYUNSATURATED FATTY ACID SYNTHASE PFAB-RELATED"/>
    <property type="match status" value="1"/>
</dbReference>
<feature type="region of interest" description="Disordered" evidence="1">
    <location>
        <begin position="118"/>
        <end position="142"/>
    </location>
</feature>